<evidence type="ECO:0000256" key="1">
    <source>
        <dbReference type="ARBA" id="ARBA00004651"/>
    </source>
</evidence>
<gene>
    <name evidence="8" type="ordered locus">Ppro_3220</name>
</gene>
<evidence type="ECO:0000256" key="2">
    <source>
        <dbReference type="ARBA" id="ARBA00010388"/>
    </source>
</evidence>
<dbReference type="InterPro" id="IPR039428">
    <property type="entry name" value="NUOK/Mnh_C1-like"/>
</dbReference>
<reference evidence="8 9" key="1">
    <citation type="submission" date="2006-10" db="EMBL/GenBank/DDBJ databases">
        <title>Complete sequence of chromosome of Pelobacter propionicus DSM 2379.</title>
        <authorList>
            <consortium name="US DOE Joint Genome Institute"/>
            <person name="Copeland A."/>
            <person name="Lucas S."/>
            <person name="Lapidus A."/>
            <person name="Barry K."/>
            <person name="Detter J.C."/>
            <person name="Glavina del Rio T."/>
            <person name="Hammon N."/>
            <person name="Israni S."/>
            <person name="Dalin E."/>
            <person name="Tice H."/>
            <person name="Pitluck S."/>
            <person name="Saunders E."/>
            <person name="Brettin T."/>
            <person name="Bruce D."/>
            <person name="Han C."/>
            <person name="Tapia R."/>
            <person name="Schmutz J."/>
            <person name="Larimer F."/>
            <person name="Land M."/>
            <person name="Hauser L."/>
            <person name="Kyrpides N."/>
            <person name="Kim E."/>
            <person name="Lovley D."/>
            <person name="Richardson P."/>
        </authorList>
    </citation>
    <scope>NUCLEOTIDE SEQUENCE [LARGE SCALE GENOMIC DNA]</scope>
    <source>
        <strain evidence="9">DSM 2379 / NBRC 103807 / OttBd1</strain>
    </source>
</reference>
<dbReference type="Gene3D" id="1.10.287.3510">
    <property type="match status" value="1"/>
</dbReference>
<evidence type="ECO:0000256" key="6">
    <source>
        <dbReference type="ARBA" id="ARBA00023136"/>
    </source>
</evidence>
<evidence type="ECO:0000256" key="3">
    <source>
        <dbReference type="ARBA" id="ARBA00022475"/>
    </source>
</evidence>
<sequence length="123" mass="13413">MESVLAVVIAGLYTTGMYLMVRRSIVKMVFGLALLGNAANLLIFTVGRLTRGRPPHIPLEEIAPLTPVADPVPQALILTAIVIGFGVQAFALVLIKRVYQTVGSDDQDEMITENRVSEKKLHE</sequence>
<organism evidence="8 9">
    <name type="scientific">Pelobacter propionicus (strain DSM 2379 / NBRC 103807 / OttBd1)</name>
    <dbReference type="NCBI Taxonomy" id="338966"/>
    <lineage>
        <taxon>Bacteria</taxon>
        <taxon>Pseudomonadati</taxon>
        <taxon>Thermodesulfobacteriota</taxon>
        <taxon>Desulfuromonadia</taxon>
        <taxon>Desulfuromonadales</taxon>
        <taxon>Desulfuromonadaceae</taxon>
        <taxon>Pelobacter</taxon>
    </lineage>
</organism>
<accession>A1ATZ3</accession>
<keyword evidence="3" id="KW-1003">Cell membrane</keyword>
<comment type="similarity">
    <text evidence="2">Belongs to the CPA3 antiporters (TC 2.A.63) subunit C family.</text>
</comment>
<feature type="transmembrane region" description="Helical" evidence="7">
    <location>
        <begin position="28"/>
        <end position="49"/>
    </location>
</feature>
<keyword evidence="5 7" id="KW-1133">Transmembrane helix</keyword>
<dbReference type="eggNOG" id="COG1006">
    <property type="taxonomic scope" value="Bacteria"/>
</dbReference>
<protein>
    <submittedName>
        <fullName evidence="8">Multisubunit sodium/proton antiporter, MrpC subunit</fullName>
    </submittedName>
</protein>
<dbReference type="Pfam" id="PF00420">
    <property type="entry name" value="Oxidored_q2"/>
    <property type="match status" value="1"/>
</dbReference>
<dbReference type="AlphaFoldDB" id="A1ATZ3"/>
<proteinExistence type="inferred from homology"/>
<feature type="transmembrane region" description="Helical" evidence="7">
    <location>
        <begin position="75"/>
        <end position="95"/>
    </location>
</feature>
<dbReference type="InterPro" id="IPR050601">
    <property type="entry name" value="CPA3_antiporter_subunitC"/>
</dbReference>
<dbReference type="PANTHER" id="PTHR34583">
    <property type="entry name" value="ANTIPORTER SUBUNIT MNHC2-RELATED"/>
    <property type="match status" value="1"/>
</dbReference>
<evidence type="ECO:0000256" key="4">
    <source>
        <dbReference type="ARBA" id="ARBA00022692"/>
    </source>
</evidence>
<name>A1ATZ3_PELPD</name>
<evidence type="ECO:0000313" key="9">
    <source>
        <dbReference type="Proteomes" id="UP000006732"/>
    </source>
</evidence>
<evidence type="ECO:0000313" key="8">
    <source>
        <dbReference type="EMBL" id="ABL00814.1"/>
    </source>
</evidence>
<dbReference type="KEGG" id="ppd:Ppro_3220"/>
<dbReference type="NCBIfam" id="NF009302">
    <property type="entry name" value="PRK12659.1"/>
    <property type="match status" value="1"/>
</dbReference>
<evidence type="ECO:0000256" key="7">
    <source>
        <dbReference type="SAM" id="Phobius"/>
    </source>
</evidence>
<dbReference type="Proteomes" id="UP000006732">
    <property type="component" value="Chromosome"/>
</dbReference>
<dbReference type="PANTHER" id="PTHR34583:SF2">
    <property type="entry name" value="ANTIPORTER SUBUNIT MNHC2-RELATED"/>
    <property type="match status" value="1"/>
</dbReference>
<dbReference type="EMBL" id="CP000482">
    <property type="protein sequence ID" value="ABL00814.1"/>
    <property type="molecule type" value="Genomic_DNA"/>
</dbReference>
<keyword evidence="9" id="KW-1185">Reference proteome</keyword>
<dbReference type="GO" id="GO:0005886">
    <property type="term" value="C:plasma membrane"/>
    <property type="evidence" value="ECO:0007669"/>
    <property type="project" value="UniProtKB-SubCell"/>
</dbReference>
<keyword evidence="4 7" id="KW-0812">Transmembrane</keyword>
<dbReference type="RefSeq" id="WP_011737032.1">
    <property type="nucleotide sequence ID" value="NC_008609.1"/>
</dbReference>
<dbReference type="HOGENOM" id="CLU_082058_3_1_7"/>
<dbReference type="OrthoDB" id="9799219at2"/>
<feature type="transmembrane region" description="Helical" evidence="7">
    <location>
        <begin position="6"/>
        <end position="21"/>
    </location>
</feature>
<evidence type="ECO:0000256" key="5">
    <source>
        <dbReference type="ARBA" id="ARBA00022989"/>
    </source>
</evidence>
<comment type="subcellular location">
    <subcellularLocation>
        <location evidence="1">Cell membrane</location>
        <topology evidence="1">Multi-pass membrane protein</topology>
    </subcellularLocation>
</comment>
<keyword evidence="6 7" id="KW-0472">Membrane</keyword>
<dbReference type="STRING" id="338966.Ppro_3220"/>